<protein>
    <recommendedName>
        <fullName evidence="5">Ferredoxin thioredoxin reductase alpha chain domain-containing protein</fullName>
    </recommendedName>
</protein>
<keyword evidence="1" id="KW-0560">Oxidoreductase</keyword>
<evidence type="ECO:0000259" key="5">
    <source>
        <dbReference type="Pfam" id="PF02941"/>
    </source>
</evidence>
<dbReference type="AlphaFoldDB" id="A0AAV9IV21"/>
<dbReference type="GO" id="GO:0016491">
    <property type="term" value="F:oxidoreductase activity"/>
    <property type="evidence" value="ECO:0007669"/>
    <property type="project" value="UniProtKB-KW"/>
</dbReference>
<gene>
    <name evidence="6" type="ORF">CDCA_CDCA05G1708</name>
</gene>
<evidence type="ECO:0000256" key="1">
    <source>
        <dbReference type="ARBA" id="ARBA00023002"/>
    </source>
</evidence>
<proteinExistence type="inferred from homology"/>
<name>A0AAV9IV21_CYACA</name>
<comment type="caution">
    <text evidence="6">The sequence shown here is derived from an EMBL/GenBank/DDBJ whole genome shotgun (WGS) entry which is preliminary data.</text>
</comment>
<dbReference type="SUPFAM" id="SSF50090">
    <property type="entry name" value="Electron transport accessory proteins"/>
    <property type="match status" value="1"/>
</dbReference>
<dbReference type="Pfam" id="PF02941">
    <property type="entry name" value="FeThRed_A"/>
    <property type="match status" value="1"/>
</dbReference>
<comment type="similarity">
    <text evidence="4">Belongs to the ferredoxin thioredoxin reductase alpha subunit family.</text>
</comment>
<sequence>MQHGKFPVGARVRVIKSVIMYHTPMKRNEEYDVKGLEGVVIKYADEYEGMPVSANRPIQVQLEGSKKFTAHFEANELEHVE</sequence>
<dbReference type="InterPro" id="IPR008990">
    <property type="entry name" value="Elect_transpt_acc-like_dom_sf"/>
</dbReference>
<evidence type="ECO:0000256" key="3">
    <source>
        <dbReference type="ARBA" id="ARBA00034474"/>
    </source>
</evidence>
<dbReference type="Gene3D" id="2.30.30.50">
    <property type="match status" value="1"/>
</dbReference>
<evidence type="ECO:0000313" key="6">
    <source>
        <dbReference type="EMBL" id="KAK4535683.1"/>
    </source>
</evidence>
<dbReference type="GO" id="GO:0015979">
    <property type="term" value="P:photosynthesis"/>
    <property type="evidence" value="ECO:0007669"/>
    <property type="project" value="InterPro"/>
</dbReference>
<organism evidence="6 7">
    <name type="scientific">Cyanidium caldarium</name>
    <name type="common">Red alga</name>
    <dbReference type="NCBI Taxonomy" id="2771"/>
    <lineage>
        <taxon>Eukaryota</taxon>
        <taxon>Rhodophyta</taxon>
        <taxon>Bangiophyceae</taxon>
        <taxon>Cyanidiales</taxon>
        <taxon>Cyanidiaceae</taxon>
        <taxon>Cyanidium</taxon>
    </lineage>
</organism>
<accession>A0AAV9IV21</accession>
<comment type="subunit">
    <text evidence="2">Heterodimer of subunit A (variable subunit) and subunit B (catalytic subunit). Heterodimeric FTR forms a complex with ferredoxin and thioredoxin.</text>
</comment>
<dbReference type="PANTHER" id="PTHR46937">
    <property type="entry name" value="FERREDOXIN-THIOREDOXIN REDUCTASE, VARIABLE CHAIN"/>
    <property type="match status" value="1"/>
</dbReference>
<evidence type="ECO:0000313" key="7">
    <source>
        <dbReference type="Proteomes" id="UP001301350"/>
    </source>
</evidence>
<dbReference type="PANTHER" id="PTHR46937:SF4">
    <property type="entry name" value="FERREDOXIN-THIOREDOXIN REDUCTASE SUBUNIT A1, CHLOROPLASTIC"/>
    <property type="match status" value="1"/>
</dbReference>
<evidence type="ECO:0000256" key="4">
    <source>
        <dbReference type="ARBA" id="ARBA00034490"/>
    </source>
</evidence>
<dbReference type="EMBL" id="JANCYW010000005">
    <property type="protein sequence ID" value="KAK4535683.1"/>
    <property type="molecule type" value="Genomic_DNA"/>
</dbReference>
<keyword evidence="7" id="KW-1185">Reference proteome</keyword>
<dbReference type="Proteomes" id="UP001301350">
    <property type="component" value="Unassembled WGS sequence"/>
</dbReference>
<reference evidence="6 7" key="1">
    <citation type="submission" date="2022-07" db="EMBL/GenBank/DDBJ databases">
        <title>Genome-wide signatures of adaptation to extreme environments.</title>
        <authorList>
            <person name="Cho C.H."/>
            <person name="Yoon H.S."/>
        </authorList>
    </citation>
    <scope>NUCLEOTIDE SEQUENCE [LARGE SCALE GENOMIC DNA]</scope>
    <source>
        <strain evidence="6 7">DBV 063 E5</strain>
    </source>
</reference>
<feature type="domain" description="Ferredoxin thioredoxin reductase alpha chain" evidence="5">
    <location>
        <begin position="8"/>
        <end position="76"/>
    </location>
</feature>
<comment type="function">
    <text evidence="3">Variable subunit of the ferredoxin-thioredoxin reductase (FTR), which catalyzes the two-electron reduction of thioredoxins by the electrons provided by reduced ferredoxin.</text>
</comment>
<dbReference type="InterPro" id="IPR044166">
    <property type="entry name" value="FTRV"/>
</dbReference>
<dbReference type="InterPro" id="IPR004207">
    <property type="entry name" value="Fd_thioredoxin_Rdtase_alpha"/>
</dbReference>
<evidence type="ECO:0000256" key="2">
    <source>
        <dbReference type="ARBA" id="ARBA00026011"/>
    </source>
</evidence>